<evidence type="ECO:0000259" key="3">
    <source>
        <dbReference type="Pfam" id="PF13600"/>
    </source>
</evidence>
<dbReference type="RefSeq" id="WP_419194467.1">
    <property type="nucleotide sequence ID" value="NZ_SJPJ01000001.1"/>
</dbReference>
<feature type="signal peptide" evidence="1">
    <location>
        <begin position="1"/>
        <end position="25"/>
    </location>
</feature>
<dbReference type="EMBL" id="SJPJ01000001">
    <property type="protein sequence ID" value="TWT82185.1"/>
    <property type="molecule type" value="Genomic_DNA"/>
</dbReference>
<feature type="chain" id="PRO_5022942098" description="DUF4139 domain-containing protein" evidence="1">
    <location>
        <begin position="26"/>
        <end position="624"/>
    </location>
</feature>
<evidence type="ECO:0000259" key="2">
    <source>
        <dbReference type="Pfam" id="PF13598"/>
    </source>
</evidence>
<evidence type="ECO:0000256" key="1">
    <source>
        <dbReference type="SAM" id="SignalP"/>
    </source>
</evidence>
<dbReference type="AlphaFoldDB" id="A0A5C5Z4P8"/>
<evidence type="ECO:0000313" key="4">
    <source>
        <dbReference type="EMBL" id="TWT82185.1"/>
    </source>
</evidence>
<proteinExistence type="predicted"/>
<accession>A0A5C5Z4P8</accession>
<dbReference type="Pfam" id="PF13600">
    <property type="entry name" value="DUF4140"/>
    <property type="match status" value="1"/>
</dbReference>
<gene>
    <name evidence="4" type="ORF">CA13_36460</name>
</gene>
<reference evidence="4 5" key="1">
    <citation type="submission" date="2019-02" db="EMBL/GenBank/DDBJ databases">
        <title>Deep-cultivation of Planctomycetes and their phenomic and genomic characterization uncovers novel biology.</title>
        <authorList>
            <person name="Wiegand S."/>
            <person name="Jogler M."/>
            <person name="Boedeker C."/>
            <person name="Pinto D."/>
            <person name="Vollmers J."/>
            <person name="Rivas-Marin E."/>
            <person name="Kohn T."/>
            <person name="Peeters S.H."/>
            <person name="Heuer A."/>
            <person name="Rast P."/>
            <person name="Oberbeckmann S."/>
            <person name="Bunk B."/>
            <person name="Jeske O."/>
            <person name="Meyerdierks A."/>
            <person name="Storesund J.E."/>
            <person name="Kallscheuer N."/>
            <person name="Luecker S."/>
            <person name="Lage O.M."/>
            <person name="Pohl T."/>
            <person name="Merkel B.J."/>
            <person name="Hornburger P."/>
            <person name="Mueller R.-W."/>
            <person name="Bruemmer F."/>
            <person name="Labrenz M."/>
            <person name="Spormann A.M."/>
            <person name="Op Den Camp H."/>
            <person name="Overmann J."/>
            <person name="Amann R."/>
            <person name="Jetten M.S.M."/>
            <person name="Mascher T."/>
            <person name="Medema M.H."/>
            <person name="Devos D.P."/>
            <person name="Kaster A.-K."/>
            <person name="Ovreas L."/>
            <person name="Rohde M."/>
            <person name="Galperin M.Y."/>
            <person name="Jogler C."/>
        </authorList>
    </citation>
    <scope>NUCLEOTIDE SEQUENCE [LARGE SCALE GENOMIC DNA]</scope>
    <source>
        <strain evidence="4 5">CA13</strain>
    </source>
</reference>
<sequence length="624" mass="68670" precursor="true">MMNRTIPGTKWFLVAVGLGISVVVAASTPAQTHGAEISADQYTKIDSVTLYHNEARVVREMQLPASNEVQQIRVPHLPIGLISGSATAESDSATTVRSLRIQPAGIVDDDKREKLDGLNQQHQSLLDEQFTMEAKLAVIEQDLLTIEKLVNFSSEKVQQNLDRATLDVDSVTSLAEFTMQSRRKLAAELHGMQRDTESLGKKIDANRLEYGRLLSKQDKRGFEALLAVVSPQGGWVRFGYVVGDVGWKPSYTLRATTAGDDAPTFRLQFDGEIHQESGEDWNDVALVLATSRPDAQSTVPILTPLRIKTSAASEAQSEFGASSTGGSFATNIPAWQDPAVWQRDLLRNTEAGNKQLDEYRSAAQVQRDIAADADSQIADETYPVQGRIDLVSQPEPQTVAITADQLTGTLYNVVTPLLSSFAYREAEFENTLGRNLIAGPLNAYLDEKFVGRTVLAPTAASQKLFVGFGEDRQLRTRRELLSREETIRGGNRQTELEYRLVVSNYHDKAVDVRLYDRIPLTAKNGAITVVLATEATEKLSPDPLYKRMQRPTGILRWDLSIPAKRFGSDAFDFEYQFSLELDKEQTVVGDAMIEKMRADYRFKHSSGGGGFGGGMGGGMGGGQF</sequence>
<dbReference type="PANTHER" id="PTHR31005">
    <property type="entry name" value="DUF4139 DOMAIN-CONTAINING PROTEIN"/>
    <property type="match status" value="1"/>
</dbReference>
<evidence type="ECO:0008006" key="6">
    <source>
        <dbReference type="Google" id="ProtNLM"/>
    </source>
</evidence>
<dbReference type="Pfam" id="PF13598">
    <property type="entry name" value="DUF4139"/>
    <property type="match status" value="1"/>
</dbReference>
<comment type="caution">
    <text evidence="4">The sequence shown here is derived from an EMBL/GenBank/DDBJ whole genome shotgun (WGS) entry which is preliminary data.</text>
</comment>
<dbReference type="Proteomes" id="UP000315010">
    <property type="component" value="Unassembled WGS sequence"/>
</dbReference>
<dbReference type="InterPro" id="IPR025554">
    <property type="entry name" value="DUF4140"/>
</dbReference>
<feature type="domain" description="DUF4139" evidence="2">
    <location>
        <begin position="237"/>
        <end position="576"/>
    </location>
</feature>
<keyword evidence="1" id="KW-0732">Signal</keyword>
<keyword evidence="5" id="KW-1185">Reference proteome</keyword>
<dbReference type="InterPro" id="IPR011935">
    <property type="entry name" value="CHP02231"/>
</dbReference>
<dbReference type="NCBIfam" id="TIGR02231">
    <property type="entry name" value="mucoidy inhibitor MuiA family protein"/>
    <property type="match status" value="1"/>
</dbReference>
<evidence type="ECO:0000313" key="5">
    <source>
        <dbReference type="Proteomes" id="UP000315010"/>
    </source>
</evidence>
<feature type="domain" description="DUF4140" evidence="3">
    <location>
        <begin position="48"/>
        <end position="143"/>
    </location>
</feature>
<dbReference type="PANTHER" id="PTHR31005:SF8">
    <property type="entry name" value="DUF4139 DOMAIN-CONTAINING PROTEIN"/>
    <property type="match status" value="1"/>
</dbReference>
<dbReference type="InterPro" id="IPR037291">
    <property type="entry name" value="DUF4139"/>
</dbReference>
<name>A0A5C5Z4P8_9BACT</name>
<organism evidence="4 5">
    <name type="scientific">Novipirellula herctigrandis</name>
    <dbReference type="NCBI Taxonomy" id="2527986"/>
    <lineage>
        <taxon>Bacteria</taxon>
        <taxon>Pseudomonadati</taxon>
        <taxon>Planctomycetota</taxon>
        <taxon>Planctomycetia</taxon>
        <taxon>Pirellulales</taxon>
        <taxon>Pirellulaceae</taxon>
        <taxon>Novipirellula</taxon>
    </lineage>
</organism>
<protein>
    <recommendedName>
        <fullName evidence="6">DUF4139 domain-containing protein</fullName>
    </recommendedName>
</protein>